<dbReference type="Pfam" id="PF07690">
    <property type="entry name" value="MFS_1"/>
    <property type="match status" value="2"/>
</dbReference>
<dbReference type="PANTHER" id="PTHR43184">
    <property type="entry name" value="MAJOR FACILITATOR SUPERFAMILY TRANSPORTER 16, ISOFORM B"/>
    <property type="match status" value="1"/>
</dbReference>
<feature type="transmembrane region" description="Helical" evidence="6">
    <location>
        <begin position="150"/>
        <end position="171"/>
    </location>
</feature>
<dbReference type="InterPro" id="IPR011701">
    <property type="entry name" value="MFS"/>
</dbReference>
<feature type="compositionally biased region" description="Low complexity" evidence="5">
    <location>
        <begin position="1232"/>
        <end position="1246"/>
    </location>
</feature>
<organism evidence="7 8">
    <name type="scientific">Toxoplasma gondii MAS</name>
    <dbReference type="NCBI Taxonomy" id="943118"/>
    <lineage>
        <taxon>Eukaryota</taxon>
        <taxon>Sar</taxon>
        <taxon>Alveolata</taxon>
        <taxon>Apicomplexa</taxon>
        <taxon>Conoidasida</taxon>
        <taxon>Coccidia</taxon>
        <taxon>Eucoccidiorida</taxon>
        <taxon>Eimeriorina</taxon>
        <taxon>Sarcocystidae</taxon>
        <taxon>Toxoplasma</taxon>
    </lineage>
</organism>
<dbReference type="PANTHER" id="PTHR43184:SF12">
    <property type="entry name" value="SUGAR PHOSPHATE EXCHANGER 3"/>
    <property type="match status" value="1"/>
</dbReference>
<dbReference type="Proteomes" id="UP000028821">
    <property type="component" value="Unassembled WGS sequence"/>
</dbReference>
<feature type="compositionally biased region" description="Polar residues" evidence="5">
    <location>
        <begin position="884"/>
        <end position="893"/>
    </location>
</feature>
<feature type="region of interest" description="Disordered" evidence="5">
    <location>
        <begin position="58"/>
        <end position="138"/>
    </location>
</feature>
<comment type="caution">
    <text evidence="7">The sequence shown here is derived from an EMBL/GenBank/DDBJ whole genome shotgun (WGS) entry which is preliminary data.</text>
</comment>
<accession>A0A086QIF6</accession>
<feature type="region of interest" description="Disordered" evidence="5">
    <location>
        <begin position="1"/>
        <end position="37"/>
    </location>
</feature>
<feature type="compositionally biased region" description="Pro residues" evidence="5">
    <location>
        <begin position="1222"/>
        <end position="1231"/>
    </location>
</feature>
<dbReference type="InterPro" id="IPR036259">
    <property type="entry name" value="MFS_trans_sf"/>
</dbReference>
<feature type="compositionally biased region" description="Low complexity" evidence="5">
    <location>
        <begin position="419"/>
        <end position="434"/>
    </location>
</feature>
<feature type="non-terminal residue" evidence="7">
    <location>
        <position position="1332"/>
    </location>
</feature>
<feature type="compositionally biased region" description="Basic and acidic residues" evidence="5">
    <location>
        <begin position="98"/>
        <end position="107"/>
    </location>
</feature>
<dbReference type="GO" id="GO:0022857">
    <property type="term" value="F:transmembrane transporter activity"/>
    <property type="evidence" value="ECO:0007669"/>
    <property type="project" value="InterPro"/>
</dbReference>
<feature type="compositionally biased region" description="Pro residues" evidence="5">
    <location>
        <begin position="972"/>
        <end position="1009"/>
    </location>
</feature>
<feature type="transmembrane region" description="Helical" evidence="6">
    <location>
        <begin position="285"/>
        <end position="308"/>
    </location>
</feature>
<dbReference type="VEuPathDB" id="ToxoDB:TGMAS_278800A"/>
<feature type="transmembrane region" description="Helical" evidence="6">
    <location>
        <begin position="314"/>
        <end position="334"/>
    </location>
</feature>
<feature type="transmembrane region" description="Helical" evidence="6">
    <location>
        <begin position="221"/>
        <end position="241"/>
    </location>
</feature>
<dbReference type="OrthoDB" id="342060at2759"/>
<feature type="compositionally biased region" description="Low complexity" evidence="5">
    <location>
        <begin position="606"/>
        <end position="616"/>
    </location>
</feature>
<feature type="compositionally biased region" description="Low complexity" evidence="5">
    <location>
        <begin position="1196"/>
        <end position="1221"/>
    </location>
</feature>
<feature type="transmembrane region" description="Helical" evidence="6">
    <location>
        <begin position="682"/>
        <end position="706"/>
    </location>
</feature>
<keyword evidence="4 6" id="KW-0472">Membrane</keyword>
<feature type="compositionally biased region" description="Low complexity" evidence="5">
    <location>
        <begin position="1"/>
        <end position="16"/>
    </location>
</feature>
<keyword evidence="3 6" id="KW-1133">Transmembrane helix</keyword>
<evidence type="ECO:0000313" key="7">
    <source>
        <dbReference type="EMBL" id="KFH12388.1"/>
    </source>
</evidence>
<dbReference type="GO" id="GO:0016020">
    <property type="term" value="C:membrane"/>
    <property type="evidence" value="ECO:0007669"/>
    <property type="project" value="UniProtKB-SubCell"/>
</dbReference>
<feature type="region of interest" description="Disordered" evidence="5">
    <location>
        <begin position="577"/>
        <end position="628"/>
    </location>
</feature>
<protein>
    <submittedName>
        <fullName evidence="7">Zinc finger protein 36 family 3 protein</fullName>
    </submittedName>
</protein>
<dbReference type="EMBL" id="AEXC02001521">
    <property type="protein sequence ID" value="KFH12388.1"/>
    <property type="molecule type" value="Genomic_DNA"/>
</dbReference>
<reference evidence="7 8" key="1">
    <citation type="submission" date="2014-04" db="EMBL/GenBank/DDBJ databases">
        <authorList>
            <person name="Sibley D."/>
            <person name="Venepally P."/>
            <person name="Karamycheva S."/>
            <person name="Hadjithomas M."/>
            <person name="Khan A."/>
            <person name="Brunk B."/>
            <person name="Roos D."/>
            <person name="Caler E."/>
            <person name="Lorenzi H."/>
        </authorList>
    </citation>
    <scope>NUCLEOTIDE SEQUENCE [LARGE SCALE GENOMIC DNA]</scope>
    <source>
        <strain evidence="7 8">MAS</strain>
    </source>
</reference>
<evidence type="ECO:0000256" key="1">
    <source>
        <dbReference type="ARBA" id="ARBA00004141"/>
    </source>
</evidence>
<evidence type="ECO:0000256" key="3">
    <source>
        <dbReference type="ARBA" id="ARBA00022989"/>
    </source>
</evidence>
<proteinExistence type="predicted"/>
<dbReference type="SUPFAM" id="SSF103473">
    <property type="entry name" value="MFS general substrate transporter"/>
    <property type="match status" value="2"/>
</dbReference>
<feature type="compositionally biased region" description="Polar residues" evidence="5">
    <location>
        <begin position="1265"/>
        <end position="1275"/>
    </location>
</feature>
<evidence type="ECO:0000256" key="2">
    <source>
        <dbReference type="ARBA" id="ARBA00022692"/>
    </source>
</evidence>
<feature type="region of interest" description="Disordered" evidence="5">
    <location>
        <begin position="391"/>
        <end position="517"/>
    </location>
</feature>
<feature type="transmembrane region" description="Helical" evidence="6">
    <location>
        <begin position="253"/>
        <end position="273"/>
    </location>
</feature>
<feature type="compositionally biased region" description="Low complexity" evidence="5">
    <location>
        <begin position="961"/>
        <end position="971"/>
    </location>
</feature>
<feature type="compositionally biased region" description="Basic and acidic residues" evidence="5">
    <location>
        <begin position="905"/>
        <end position="915"/>
    </location>
</feature>
<evidence type="ECO:0000313" key="8">
    <source>
        <dbReference type="Proteomes" id="UP000028821"/>
    </source>
</evidence>
<feature type="compositionally biased region" description="Basic and acidic residues" evidence="5">
    <location>
        <begin position="791"/>
        <end position="852"/>
    </location>
</feature>
<name>A0A086QIF6_TOXGO</name>
<feature type="compositionally biased region" description="Low complexity" evidence="5">
    <location>
        <begin position="1010"/>
        <end position="1024"/>
    </location>
</feature>
<feature type="compositionally biased region" description="Pro residues" evidence="5">
    <location>
        <begin position="1161"/>
        <end position="1195"/>
    </location>
</feature>
<comment type="subcellular location">
    <subcellularLocation>
        <location evidence="1">Membrane</location>
        <topology evidence="1">Multi-pass membrane protein</topology>
    </subcellularLocation>
</comment>
<evidence type="ECO:0000256" key="6">
    <source>
        <dbReference type="SAM" id="Phobius"/>
    </source>
</evidence>
<feature type="region of interest" description="Disordered" evidence="5">
    <location>
        <begin position="1102"/>
        <end position="1332"/>
    </location>
</feature>
<feature type="compositionally biased region" description="Low complexity" evidence="5">
    <location>
        <begin position="1137"/>
        <end position="1160"/>
    </location>
</feature>
<gene>
    <name evidence="7" type="ORF">TGMAS_278800A</name>
</gene>
<feature type="compositionally biased region" description="Low complexity" evidence="5">
    <location>
        <begin position="394"/>
        <end position="404"/>
    </location>
</feature>
<feature type="compositionally biased region" description="Polar residues" evidence="5">
    <location>
        <begin position="1110"/>
        <end position="1119"/>
    </location>
</feature>
<feature type="transmembrane region" description="Helical" evidence="6">
    <location>
        <begin position="191"/>
        <end position="209"/>
    </location>
</feature>
<feature type="transmembrane region" description="Helical" evidence="6">
    <location>
        <begin position="718"/>
        <end position="736"/>
    </location>
</feature>
<keyword evidence="2 6" id="KW-0812">Transmembrane</keyword>
<dbReference type="Gene3D" id="1.20.1250.20">
    <property type="entry name" value="MFS general substrate transporter like domains"/>
    <property type="match status" value="2"/>
</dbReference>
<evidence type="ECO:0000256" key="5">
    <source>
        <dbReference type="SAM" id="MobiDB-lite"/>
    </source>
</evidence>
<evidence type="ECO:0000256" key="4">
    <source>
        <dbReference type="ARBA" id="ARBA00023136"/>
    </source>
</evidence>
<sequence>MESLGSRQRSASAGARRNFECMPSRLPGGSRCSDDVDDTRDEAGVCGLRHAVETSSFVTHGMPPTASRGFSPLSSLLSKEPNGRGVRGRKLRGSTSDRSGENEKGTENGEMAGALSRREAPRAGGCTPGGHGDGEAPSADHRRKLSLLRFLPFAPQHFRLFLVSYFCYAVLYSTRKPFSVVKEDVHRNLGLSTYSLGCIDTSFLALYAVGQFVLPPALARLRLSLGLSACYLISAGATLAFGLSSSPAFLVGWWGLNGIAHAAVFPLLVKALTECLSQTERGRAMGLWTTSQQTGAIASTAFAAFVASRVGWRAVFLLSALICGLATFVLCFCLPSSASRVVPTSTELSSSVSRRTVSKRQKQGFSLLQAEPGADEFGASEDAPPVALVRSQSTHATPPAVAAPAHPPPSLKGERVCRSGSEASSFTEATEAAGCRGAPSALDASSPAGETADGVSRVISPSLSPSFVSQLDAGPTTPPAVPQPLTAHSSSSDEEELSEESDPRSRPSDLFRQSGGTGDSLVVEFEDWTAGAPAQASTHAEKTHAASLLDGVSSVSSPSALSGLELSVSVPHMRVKKLRDASRQEASSEEETGTACSVGAAGGKDAQASPRSASPSKARRRCMHAEKKASPRRPAELSFLSIVWNVPFVLSCSCAYFVIKLIRYSLLFWLPFFLAKEARMHAATAGYASMIFDIGGIGGAVAGGFLADRVMKGRRLTCATTMSLLTGFSLLLLAFACQQQQTLLRRLEEESLLQAHELQHLRESHQATLASFHEQQKKTRLQLPLRLQQTLEKEANRKKQETEEEEREAKREEQQRTGSDDIGELRGDATPRKTETRNERRGEEQGEREKQESVGGGENRGGERLREKEATPVSSDANDRGSLHPSSDQSPVASDTKGEAVLGHETGKTESEDSPHYPSSPHVPLTPAVTPLVYPQLSPLDSKTPATLDGQEGTAQTQAAVQPESRSSVPVPSLPPASGPPTLPVPSLPPRPSLSPPLSPPPSLSPSPPVYASLSPSPAASPSVVQAGDEAARSRTAVDPSPSMYVQREPEAQALPASLPVAISLSEAPLSDSFSAAAFPQLSRGQAPLPLAVYAQRSGQKGGLPLAAVPQSSPSSDANLSFFPPQVGPSLPVMPESSAQPALSSLNPSSLPSPAMTSSPLPSPSLPPVLPSPALPSSPLPSPVSAPSALPPSYSPLPSLSSSQGPLPSFGNSPAAAGQAFPQPPPSPVPPLGLSLPSPSLSSPALLSPPFPSPLSSSYPFSGLETNLSQSSSRETPGVHAPPGVQTPSGEQALPGVQASPGVQTPQGVQAPPGVQAVPGVQAPLDVQTPQG</sequence>
<feature type="region of interest" description="Disordered" evidence="5">
    <location>
        <begin position="791"/>
        <end position="1051"/>
    </location>
</feature>
<feature type="transmembrane region" description="Helical" evidence="6">
    <location>
        <begin position="637"/>
        <end position="662"/>
    </location>
</feature>
<feature type="compositionally biased region" description="Basic and acidic residues" evidence="5">
    <location>
        <begin position="860"/>
        <end position="870"/>
    </location>
</feature>
<feature type="compositionally biased region" description="Polar residues" evidence="5">
    <location>
        <begin position="459"/>
        <end position="469"/>
    </location>
</feature>
<feature type="compositionally biased region" description="Low complexity" evidence="5">
    <location>
        <begin position="1254"/>
        <end position="1264"/>
    </location>
</feature>